<name>A0A4Y6EIT5_9CAUD</name>
<dbReference type="Gene3D" id="3.40.50.300">
    <property type="entry name" value="P-loop containing nucleotide triphosphate hydrolases"/>
    <property type="match status" value="1"/>
</dbReference>
<accession>A0A4Y6EIT5</accession>
<organism evidence="2 3">
    <name type="scientific">Gordonia phage Pupper</name>
    <dbReference type="NCBI Taxonomy" id="2571249"/>
    <lineage>
        <taxon>Viruses</taxon>
        <taxon>Duplodnaviria</taxon>
        <taxon>Heunggongvirae</taxon>
        <taxon>Uroviricota</taxon>
        <taxon>Caudoviricetes</taxon>
        <taxon>Puppervirus</taxon>
        <taxon>Puppervirus Pupper</taxon>
    </lineage>
</organism>
<protein>
    <submittedName>
        <fullName evidence="2">DnaB-like dsDNA helicase</fullName>
    </submittedName>
</protein>
<proteinExistence type="predicted"/>
<keyword evidence="2" id="KW-0347">Helicase</keyword>
<feature type="domain" description="SF4 helicase" evidence="1">
    <location>
        <begin position="155"/>
        <end position="423"/>
    </location>
</feature>
<dbReference type="SUPFAM" id="SSF52540">
    <property type="entry name" value="P-loop containing nucleoside triphosphate hydrolases"/>
    <property type="match status" value="1"/>
</dbReference>
<dbReference type="GO" id="GO:0003678">
    <property type="term" value="F:DNA helicase activity"/>
    <property type="evidence" value="ECO:0007669"/>
    <property type="project" value="InterPro"/>
</dbReference>
<gene>
    <name evidence="2" type="primary">147</name>
    <name evidence="2" type="ORF">SEA_PUPPER_147</name>
</gene>
<evidence type="ECO:0000313" key="2">
    <source>
        <dbReference type="EMBL" id="QDF18633.1"/>
    </source>
</evidence>
<sequence length="423" mass="47746">MSTPEVTFERKLVALLVDIRALSLAHERGVRAEAFEEPVNGAIYSWCIDYWQDARMGQVPTLAALNLEFPGVPIPAVVEESADYLVTLLQRRYVIRQAQKILTEAVNNLEADPAVVMSQLSQQAFLVSESIAPRSMRVDLSQNAEERAEHYRRKSEEVGRGMTYGLPELDEFTQGLRPGELAVVAAYTKIGKSWFLANAAVAARKAGYRPLIFTLEMSAKEMSERIDCLWSGVSYQRMQAGELRLDEFRRVQIAREEISAAGGFHVERPERGSRTVRNLVNRARQLNADYLLIDQMSFIDAEREYTGDRATTQKQSDLIFSLKDEVSRESAGSIPCLLAVQFNRESQRVGGGRGDLFNLANTASLEQTADIIFGLWRNEEMRANNSTGLAILGSRRSDKRDWMLSWRLTDRTEISIREVMVPE</sequence>
<dbReference type="GO" id="GO:0005524">
    <property type="term" value="F:ATP binding"/>
    <property type="evidence" value="ECO:0007669"/>
    <property type="project" value="InterPro"/>
</dbReference>
<dbReference type="EMBL" id="MK977695">
    <property type="protein sequence ID" value="QDF18633.1"/>
    <property type="molecule type" value="Genomic_DNA"/>
</dbReference>
<dbReference type="Proteomes" id="UP000318375">
    <property type="component" value="Segment"/>
</dbReference>
<keyword evidence="2" id="KW-0067">ATP-binding</keyword>
<dbReference type="GeneID" id="64766166"/>
<dbReference type="InterPro" id="IPR007694">
    <property type="entry name" value="DNA_helicase_DnaB-like_C"/>
</dbReference>
<dbReference type="KEGG" id="vg:64766166"/>
<dbReference type="RefSeq" id="YP_010058935.1">
    <property type="nucleotide sequence ID" value="NC_054723.1"/>
</dbReference>
<reference evidence="2 3" key="1">
    <citation type="submission" date="2019-05" db="EMBL/GenBank/DDBJ databases">
        <authorList>
            <person name="Pope W.H."/>
            <person name="Garlena R.A."/>
            <person name="Russell D.A."/>
            <person name="Jacobs-Sera D."/>
            <person name="Hatfull G.F."/>
        </authorList>
    </citation>
    <scope>NUCLEOTIDE SEQUENCE [LARGE SCALE GENOMIC DNA]</scope>
</reference>
<keyword evidence="2" id="KW-0547">Nucleotide-binding</keyword>
<dbReference type="InterPro" id="IPR027417">
    <property type="entry name" value="P-loop_NTPase"/>
</dbReference>
<dbReference type="PANTHER" id="PTHR30153">
    <property type="entry name" value="REPLICATIVE DNA HELICASE DNAB"/>
    <property type="match status" value="1"/>
</dbReference>
<keyword evidence="3" id="KW-1185">Reference proteome</keyword>
<dbReference type="PROSITE" id="PS51199">
    <property type="entry name" value="SF4_HELICASE"/>
    <property type="match status" value="1"/>
</dbReference>
<keyword evidence="2" id="KW-0378">Hydrolase</keyword>
<dbReference type="GO" id="GO:0006260">
    <property type="term" value="P:DNA replication"/>
    <property type="evidence" value="ECO:0007669"/>
    <property type="project" value="InterPro"/>
</dbReference>
<dbReference type="PANTHER" id="PTHR30153:SF2">
    <property type="entry name" value="REPLICATIVE DNA HELICASE"/>
    <property type="match status" value="1"/>
</dbReference>
<evidence type="ECO:0000259" key="1">
    <source>
        <dbReference type="PROSITE" id="PS51199"/>
    </source>
</evidence>
<evidence type="ECO:0000313" key="3">
    <source>
        <dbReference type="Proteomes" id="UP000318375"/>
    </source>
</evidence>
<dbReference type="Pfam" id="PF03796">
    <property type="entry name" value="DnaB_C"/>
    <property type="match status" value="1"/>
</dbReference>